<feature type="repeat" description="TPR" evidence="1">
    <location>
        <begin position="531"/>
        <end position="564"/>
    </location>
</feature>
<proteinExistence type="predicted"/>
<evidence type="ECO:0000313" key="5">
    <source>
        <dbReference type="Proteomes" id="UP000180166"/>
    </source>
</evidence>
<evidence type="ECO:0000256" key="2">
    <source>
        <dbReference type="SAM" id="MobiDB-lite"/>
    </source>
</evidence>
<dbReference type="InterPro" id="IPR011990">
    <property type="entry name" value="TPR-like_helical_dom_sf"/>
</dbReference>
<dbReference type="Gene3D" id="3.40.50.300">
    <property type="entry name" value="P-loop containing nucleotide triphosphate hydrolases"/>
    <property type="match status" value="1"/>
</dbReference>
<dbReference type="PANTHER" id="PTHR47691">
    <property type="entry name" value="REGULATOR-RELATED"/>
    <property type="match status" value="1"/>
</dbReference>
<dbReference type="Proteomes" id="UP000180166">
    <property type="component" value="Chromosome"/>
</dbReference>
<evidence type="ECO:0000259" key="3">
    <source>
        <dbReference type="Pfam" id="PF00931"/>
    </source>
</evidence>
<sequence>MCRREKLKPRGLVVRSWMEWEAGARPSFDYQDLLCRLFRTSPVQLGWAVDYAPTSNNTGRASSLPHADPVASASGPQSTRTLMHLPPDTNDFTGRTEQIAHLISVLGENSGIAVPIATISGKAGVGKTALAVHVAHRVSDAFPDGQLYANLRGAEAESLEPSEVIAGFLRELGIDGAGIPEDIDERARRYRACLAGRRMLVVLDNAADETQLRPLLPGTSSCAVLITSRSHLAALPGAQAVHLDVLAQDQAVDLLTNLVGAERAAAEPEAVAEVTRMCGQLPLALRIAGARLMSRPSWSIAWLAQRLADETRRLDLLKVGDLEVRASFALSYQSRSTEEQIAFRTLALTGTSFPAWNVAALLDTDLDDAEQLVESLVDAQLVELAGVDPTGQIRYRLHDLIRDFARECSTAFDTADARRKAAERLVREYTRAMQVATAKLHPDTGKDDASEAPTLTGAERTDPRRWFAAEQVNLVAAVELSHNLELWEQTWRLVETLPAMFDWRADWQTWARTHHLALDATRKIADEHAEAATLRSLGALYRELGRFDEATEMLTNAAEIFLRLEDRHQWAIAMRNLGDTRRYQGRLDEAISAFSDALEIVEAEGDSRSVAGVLNGIADASRGLSRWDDASRHFESSLTIYRALDDRLEAARTLIRYGLVHRDQWNNDQALRLFEQALQTFRDLDDQRWQARALRHIAVVHRNETDFARAAAAFDECLALFDSLADRRGTAVTLRNRGDARRLAGESEQAAADLIGARQIFEAIADHRWIARTRLSLADMARTEQKWDLAQQEIQAALEVFQRIGDRPAQARTLRQLGLVHRDTDDFDAAMAALDAAQGIFVGLGDDLWVARVHASRARLAERRGGDPVPEMDIAGAICHRLGINAAQRIETVLREW</sequence>
<dbReference type="AlphaFoldDB" id="A0A0B8NPM1"/>
<dbReference type="PANTHER" id="PTHR47691:SF3">
    <property type="entry name" value="HTH-TYPE TRANSCRIPTIONAL REGULATOR RV0890C-RELATED"/>
    <property type="match status" value="1"/>
</dbReference>
<protein>
    <submittedName>
        <fullName evidence="4">Regulatory protein AfsR</fullName>
    </submittedName>
</protein>
<dbReference type="InterPro" id="IPR036388">
    <property type="entry name" value="WH-like_DNA-bd_sf"/>
</dbReference>
<name>A0A0B8NPM1_9NOCA</name>
<evidence type="ECO:0000313" key="4">
    <source>
        <dbReference type="EMBL" id="APA96689.1"/>
    </source>
</evidence>
<dbReference type="SMART" id="SM00028">
    <property type="entry name" value="TPR"/>
    <property type="match status" value="8"/>
</dbReference>
<dbReference type="SUPFAM" id="SSF48452">
    <property type="entry name" value="TPR-like"/>
    <property type="match status" value="3"/>
</dbReference>
<accession>A0A0B8NPM1</accession>
<evidence type="ECO:0000256" key="1">
    <source>
        <dbReference type="PROSITE-ProRule" id="PRU00339"/>
    </source>
</evidence>
<reference evidence="4 5" key="1">
    <citation type="submission" date="2016-10" db="EMBL/GenBank/DDBJ databases">
        <title>Genome sequence of Nocardia seriolae strain EM150506, isolated from Anguila japonica.</title>
        <authorList>
            <person name="Han H.-J."/>
        </authorList>
    </citation>
    <scope>NUCLEOTIDE SEQUENCE [LARGE SCALE GENOMIC DNA]</scope>
    <source>
        <strain evidence="4 5">EM150506</strain>
    </source>
</reference>
<dbReference type="Gene3D" id="1.25.40.10">
    <property type="entry name" value="Tetratricopeptide repeat domain"/>
    <property type="match status" value="2"/>
</dbReference>
<gene>
    <name evidence="4" type="ORF">NS506_02627</name>
</gene>
<dbReference type="InterPro" id="IPR002182">
    <property type="entry name" value="NB-ARC"/>
</dbReference>
<feature type="region of interest" description="Disordered" evidence="2">
    <location>
        <begin position="441"/>
        <end position="460"/>
    </location>
</feature>
<dbReference type="InterPro" id="IPR027417">
    <property type="entry name" value="P-loop_NTPase"/>
</dbReference>
<dbReference type="Pfam" id="PF13424">
    <property type="entry name" value="TPR_12"/>
    <property type="match status" value="3"/>
</dbReference>
<feature type="repeat" description="TPR" evidence="1">
    <location>
        <begin position="571"/>
        <end position="604"/>
    </location>
</feature>
<feature type="domain" description="NB-ARC" evidence="3">
    <location>
        <begin position="97"/>
        <end position="263"/>
    </location>
</feature>
<dbReference type="Gene3D" id="1.10.10.10">
    <property type="entry name" value="Winged helix-like DNA-binding domain superfamily/Winged helix DNA-binding domain"/>
    <property type="match status" value="1"/>
</dbReference>
<dbReference type="KEGG" id="nsr:NS506_02627"/>
<dbReference type="SUPFAM" id="SSF52540">
    <property type="entry name" value="P-loop containing nucleoside triphosphate hydrolases"/>
    <property type="match status" value="1"/>
</dbReference>
<dbReference type="EMBL" id="CP017839">
    <property type="protein sequence ID" value="APA96689.1"/>
    <property type="molecule type" value="Genomic_DNA"/>
</dbReference>
<dbReference type="Pfam" id="PF00931">
    <property type="entry name" value="NB-ARC"/>
    <property type="match status" value="1"/>
</dbReference>
<organism evidence="4 5">
    <name type="scientific">Nocardia seriolae</name>
    <dbReference type="NCBI Taxonomy" id="37332"/>
    <lineage>
        <taxon>Bacteria</taxon>
        <taxon>Bacillati</taxon>
        <taxon>Actinomycetota</taxon>
        <taxon>Actinomycetes</taxon>
        <taxon>Mycobacteriales</taxon>
        <taxon>Nocardiaceae</taxon>
        <taxon>Nocardia</taxon>
    </lineage>
</organism>
<dbReference type="InterPro" id="IPR019734">
    <property type="entry name" value="TPR_rpt"/>
</dbReference>
<keyword evidence="1" id="KW-0802">TPR repeat</keyword>
<dbReference type="GO" id="GO:0043531">
    <property type="term" value="F:ADP binding"/>
    <property type="evidence" value="ECO:0007669"/>
    <property type="project" value="InterPro"/>
</dbReference>
<dbReference type="PROSITE" id="PS50005">
    <property type="entry name" value="TPR"/>
    <property type="match status" value="2"/>
</dbReference>
<feature type="region of interest" description="Disordered" evidence="2">
    <location>
        <begin position="57"/>
        <end position="86"/>
    </location>
</feature>
<dbReference type="PRINTS" id="PR00364">
    <property type="entry name" value="DISEASERSIST"/>
</dbReference>